<dbReference type="InterPro" id="IPR036890">
    <property type="entry name" value="HATPase_C_sf"/>
</dbReference>
<dbReference type="Gene3D" id="1.10.287.130">
    <property type="match status" value="1"/>
</dbReference>
<feature type="transmembrane region" description="Helical" evidence="7">
    <location>
        <begin position="107"/>
        <end position="127"/>
    </location>
</feature>
<evidence type="ECO:0000256" key="2">
    <source>
        <dbReference type="ARBA" id="ARBA00012438"/>
    </source>
</evidence>
<dbReference type="PROSITE" id="PS50924">
    <property type="entry name" value="MHYT"/>
    <property type="match status" value="1"/>
</dbReference>
<dbReference type="Pfam" id="PF00072">
    <property type="entry name" value="Response_reg"/>
    <property type="match status" value="1"/>
</dbReference>
<comment type="catalytic activity">
    <reaction evidence="1">
        <text>ATP + protein L-histidine = ADP + protein N-phospho-L-histidine.</text>
        <dbReference type="EC" id="2.7.13.3"/>
    </reaction>
</comment>
<evidence type="ECO:0000259" key="8">
    <source>
        <dbReference type="PROSITE" id="PS50109"/>
    </source>
</evidence>
<organism evidence="11 12">
    <name type="scientific">Caulobacter ginsengisoli</name>
    <dbReference type="NCBI Taxonomy" id="400775"/>
    <lineage>
        <taxon>Bacteria</taxon>
        <taxon>Pseudomonadati</taxon>
        <taxon>Pseudomonadota</taxon>
        <taxon>Alphaproteobacteria</taxon>
        <taxon>Caulobacterales</taxon>
        <taxon>Caulobacteraceae</taxon>
        <taxon>Caulobacter</taxon>
    </lineage>
</organism>
<dbReference type="CDD" id="cd16922">
    <property type="entry name" value="HATPase_EvgS-ArcB-TorS-like"/>
    <property type="match status" value="1"/>
</dbReference>
<evidence type="ECO:0000256" key="3">
    <source>
        <dbReference type="ARBA" id="ARBA00022553"/>
    </source>
</evidence>
<feature type="transmembrane region" description="Helical" evidence="7">
    <location>
        <begin position="170"/>
        <end position="193"/>
    </location>
</feature>
<dbReference type="PROSITE" id="PS50110">
    <property type="entry name" value="RESPONSE_REGULATORY"/>
    <property type="match status" value="1"/>
</dbReference>
<evidence type="ECO:0000256" key="1">
    <source>
        <dbReference type="ARBA" id="ARBA00000085"/>
    </source>
</evidence>
<protein>
    <recommendedName>
        <fullName evidence="2">histidine kinase</fullName>
        <ecNumber evidence="2">2.7.13.3</ecNumber>
    </recommendedName>
</protein>
<dbReference type="InterPro" id="IPR005330">
    <property type="entry name" value="MHYT_dom"/>
</dbReference>
<dbReference type="InterPro" id="IPR004358">
    <property type="entry name" value="Sig_transdc_His_kin-like_C"/>
</dbReference>
<feature type="domain" description="Histidine kinase" evidence="8">
    <location>
        <begin position="378"/>
        <end position="594"/>
    </location>
</feature>
<dbReference type="EMBL" id="JAUSVS010000002">
    <property type="protein sequence ID" value="MDQ0464112.1"/>
    <property type="molecule type" value="Genomic_DNA"/>
</dbReference>
<keyword evidence="7" id="KW-0812">Transmembrane</keyword>
<evidence type="ECO:0000256" key="4">
    <source>
        <dbReference type="ARBA" id="ARBA00022679"/>
    </source>
</evidence>
<dbReference type="SMART" id="SM00448">
    <property type="entry name" value="REC"/>
    <property type="match status" value="1"/>
</dbReference>
<feature type="transmembrane region" description="Helical" evidence="7">
    <location>
        <begin position="41"/>
        <end position="64"/>
    </location>
</feature>
<dbReference type="InterPro" id="IPR036097">
    <property type="entry name" value="HisK_dim/P_sf"/>
</dbReference>
<dbReference type="Proteomes" id="UP001228905">
    <property type="component" value="Unassembled WGS sequence"/>
</dbReference>
<sequence length="744" mass="77925">MTQDHNPWLVLLAAAICVVAIGTAFHLNSRAAQASGAVRRGWTGLAGLLAGGGIWATHFIAMLAYQPDLAMGYDPLGTVLSLVLAAAALTGAFALTNSLAGRWAAPLAGGAAGLGIAIMHFVGMTALRLSADLIWRPGYVAASLAAAAGLAALAFFVAKAKTKKGRGRWRWLASSGIFVAAIVALHFTAMTAVVVVPNGAKAMAGQIIDRGGLAVIVAGFSMLMLGAALALLWVEGRSQVATLLGLRTSLDGLTSGLAIFDRQDRLVVWNRPFTEIARAAGAEPEAGQTMAELLSQAGTRTDGPVKQALADVRHTAVDREAQWPDGRWMRVQANPTADGGPVLIISDITAQREHADALAAARDAAIAASRAKSEFLANMSHEIRTPLNGVLAVADLLAQDSLNPNQQELVGIIRSSGDTLNRLLSDILDLARVETGRMETASEAFPLGETVRSVAGLFETKAKEKGLTFALDLPAGMERLVTGDPMRLKQILGNLLSNAVKFTEVGSVRLTVRDTESGVRFRVLDTGLGFDAQTRARLFQRFEQADSSVTRQFGGSGLGLSISQELVRLLGGTLDCRSQPGMGSAFTLVLPLPDAEADAGAPDADQEVSDAPSGLSVLVVDDHPTNRRVLELLLGGAGCEVTCADDGQAGLEAWRSGRFDVVLMDMQMPVLDGLAATRAIRAEELARNLPRTPVIMVSANALAEHLAASQAAGADNHISKPIAAAELFAALEVLTGPQAERRVA</sequence>
<dbReference type="SMART" id="SM00388">
    <property type="entry name" value="HisKA"/>
    <property type="match status" value="1"/>
</dbReference>
<dbReference type="CDD" id="cd00082">
    <property type="entry name" value="HisKA"/>
    <property type="match status" value="1"/>
</dbReference>
<dbReference type="InterPro" id="IPR005467">
    <property type="entry name" value="His_kinase_dom"/>
</dbReference>
<keyword evidence="4" id="KW-0808">Transferase</keyword>
<dbReference type="Gene3D" id="3.40.50.2300">
    <property type="match status" value="1"/>
</dbReference>
<dbReference type="PRINTS" id="PR00344">
    <property type="entry name" value="BCTRLSENSOR"/>
</dbReference>
<dbReference type="Pfam" id="PF12860">
    <property type="entry name" value="PAS_7"/>
    <property type="match status" value="1"/>
</dbReference>
<dbReference type="Pfam" id="PF02518">
    <property type="entry name" value="HATPase_c"/>
    <property type="match status" value="1"/>
</dbReference>
<keyword evidence="5" id="KW-0418">Kinase</keyword>
<dbReference type="InterPro" id="IPR003594">
    <property type="entry name" value="HATPase_dom"/>
</dbReference>
<evidence type="ECO:0000313" key="11">
    <source>
        <dbReference type="EMBL" id="MDQ0464112.1"/>
    </source>
</evidence>
<dbReference type="CDD" id="cd17546">
    <property type="entry name" value="REC_hyHK_CKI1_RcsC-like"/>
    <property type="match status" value="1"/>
</dbReference>
<feature type="transmembrane region" description="Helical" evidence="7">
    <location>
        <begin position="213"/>
        <end position="234"/>
    </location>
</feature>
<reference evidence="11 12" key="1">
    <citation type="submission" date="2023-07" db="EMBL/GenBank/DDBJ databases">
        <title>Genomic Encyclopedia of Type Strains, Phase IV (KMG-IV): sequencing the most valuable type-strain genomes for metagenomic binning, comparative biology and taxonomic classification.</title>
        <authorList>
            <person name="Goeker M."/>
        </authorList>
    </citation>
    <scope>NUCLEOTIDE SEQUENCE [LARGE SCALE GENOMIC DNA]</scope>
    <source>
        <strain evidence="11 12">DSM 18695</strain>
    </source>
</reference>
<keyword evidence="7" id="KW-1133">Transmembrane helix</keyword>
<gene>
    <name evidence="11" type="ORF">QO010_001883</name>
</gene>
<keyword evidence="12" id="KW-1185">Reference proteome</keyword>
<proteinExistence type="predicted"/>
<dbReference type="RefSeq" id="WP_307348514.1">
    <property type="nucleotide sequence ID" value="NZ_JAUSVS010000002.1"/>
</dbReference>
<evidence type="ECO:0000256" key="6">
    <source>
        <dbReference type="PROSITE-ProRule" id="PRU00169"/>
    </source>
</evidence>
<dbReference type="Gene3D" id="3.30.450.20">
    <property type="entry name" value="PAS domain"/>
    <property type="match status" value="1"/>
</dbReference>
<dbReference type="Gene3D" id="3.30.565.10">
    <property type="entry name" value="Histidine kinase-like ATPase, C-terminal domain"/>
    <property type="match status" value="1"/>
</dbReference>
<dbReference type="SUPFAM" id="SSF55874">
    <property type="entry name" value="ATPase domain of HSP90 chaperone/DNA topoisomerase II/histidine kinase"/>
    <property type="match status" value="1"/>
</dbReference>
<feature type="transmembrane region" description="Helical" evidence="7">
    <location>
        <begin position="6"/>
        <end position="29"/>
    </location>
</feature>
<evidence type="ECO:0000256" key="5">
    <source>
        <dbReference type="ARBA" id="ARBA00022777"/>
    </source>
</evidence>
<accession>A0ABU0IQ29</accession>
<feature type="transmembrane region" description="Helical" evidence="7">
    <location>
        <begin position="139"/>
        <end position="158"/>
    </location>
</feature>
<dbReference type="SUPFAM" id="SSF52172">
    <property type="entry name" value="CheY-like"/>
    <property type="match status" value="1"/>
</dbReference>
<dbReference type="PROSITE" id="PS50109">
    <property type="entry name" value="HIS_KIN"/>
    <property type="match status" value="1"/>
</dbReference>
<keyword evidence="7" id="KW-0472">Membrane</keyword>
<dbReference type="InterPro" id="IPR011006">
    <property type="entry name" value="CheY-like_superfamily"/>
</dbReference>
<evidence type="ECO:0000256" key="7">
    <source>
        <dbReference type="PROSITE-ProRule" id="PRU00244"/>
    </source>
</evidence>
<dbReference type="InterPro" id="IPR001789">
    <property type="entry name" value="Sig_transdc_resp-reg_receiver"/>
</dbReference>
<dbReference type="SUPFAM" id="SSF55785">
    <property type="entry name" value="PYP-like sensor domain (PAS domain)"/>
    <property type="match status" value="1"/>
</dbReference>
<dbReference type="InterPro" id="IPR035965">
    <property type="entry name" value="PAS-like_dom_sf"/>
</dbReference>
<dbReference type="SUPFAM" id="SSF47384">
    <property type="entry name" value="Homodimeric domain of signal transducing histidine kinase"/>
    <property type="match status" value="1"/>
</dbReference>
<evidence type="ECO:0000259" key="10">
    <source>
        <dbReference type="PROSITE" id="PS50924"/>
    </source>
</evidence>
<dbReference type="SMART" id="SM00387">
    <property type="entry name" value="HATPase_c"/>
    <property type="match status" value="1"/>
</dbReference>
<dbReference type="Pfam" id="PF03707">
    <property type="entry name" value="MHYT"/>
    <property type="match status" value="2"/>
</dbReference>
<dbReference type="EC" id="2.7.13.3" evidence="2"/>
<feature type="modified residue" description="4-aspartylphosphate" evidence="6">
    <location>
        <position position="665"/>
    </location>
</feature>
<evidence type="ECO:0000313" key="12">
    <source>
        <dbReference type="Proteomes" id="UP001228905"/>
    </source>
</evidence>
<dbReference type="PANTHER" id="PTHR43047">
    <property type="entry name" value="TWO-COMPONENT HISTIDINE PROTEIN KINASE"/>
    <property type="match status" value="1"/>
</dbReference>
<feature type="transmembrane region" description="Helical" evidence="7">
    <location>
        <begin position="76"/>
        <end position="95"/>
    </location>
</feature>
<dbReference type="InterPro" id="IPR003661">
    <property type="entry name" value="HisK_dim/P_dom"/>
</dbReference>
<keyword evidence="3 6" id="KW-0597">Phosphoprotein</keyword>
<dbReference type="Pfam" id="PF00512">
    <property type="entry name" value="HisKA"/>
    <property type="match status" value="1"/>
</dbReference>
<feature type="domain" description="Response regulatory" evidence="9">
    <location>
        <begin position="616"/>
        <end position="735"/>
    </location>
</feature>
<comment type="caution">
    <text evidence="11">The sequence shown here is derived from an EMBL/GenBank/DDBJ whole genome shotgun (WGS) entry which is preliminary data.</text>
</comment>
<feature type="domain" description="MHYT" evidence="10">
    <location>
        <begin position="5"/>
        <end position="196"/>
    </location>
</feature>
<name>A0ABU0IQ29_9CAUL</name>
<evidence type="ECO:0000259" key="9">
    <source>
        <dbReference type="PROSITE" id="PS50110"/>
    </source>
</evidence>